<accession>A0A834XJ47</accession>
<keyword evidence="1" id="KW-1133">Transmembrane helix</keyword>
<comment type="caution">
    <text evidence="2">The sequence shown here is derived from an EMBL/GenBank/DDBJ whole genome shotgun (WGS) entry which is preliminary data.</text>
</comment>
<organism evidence="2 3">
    <name type="scientific">Senna tora</name>
    <dbReference type="NCBI Taxonomy" id="362788"/>
    <lineage>
        <taxon>Eukaryota</taxon>
        <taxon>Viridiplantae</taxon>
        <taxon>Streptophyta</taxon>
        <taxon>Embryophyta</taxon>
        <taxon>Tracheophyta</taxon>
        <taxon>Spermatophyta</taxon>
        <taxon>Magnoliopsida</taxon>
        <taxon>eudicotyledons</taxon>
        <taxon>Gunneridae</taxon>
        <taxon>Pentapetalae</taxon>
        <taxon>rosids</taxon>
        <taxon>fabids</taxon>
        <taxon>Fabales</taxon>
        <taxon>Fabaceae</taxon>
        <taxon>Caesalpinioideae</taxon>
        <taxon>Cassia clade</taxon>
        <taxon>Senna</taxon>
    </lineage>
</organism>
<proteinExistence type="predicted"/>
<sequence>MATMIEMDDDESLANHSGILSFLQSFLAFLIDHHLMMVYQQR</sequence>
<keyword evidence="1" id="KW-0472">Membrane</keyword>
<keyword evidence="3" id="KW-1185">Reference proteome</keyword>
<protein>
    <submittedName>
        <fullName evidence="2">Uncharacterized protein</fullName>
    </submittedName>
</protein>
<dbReference type="EMBL" id="JAAIUW010000001">
    <property type="protein sequence ID" value="KAF7844243.1"/>
    <property type="molecule type" value="Genomic_DNA"/>
</dbReference>
<feature type="transmembrane region" description="Helical" evidence="1">
    <location>
        <begin position="20"/>
        <end position="39"/>
    </location>
</feature>
<reference evidence="2" key="1">
    <citation type="submission" date="2020-09" db="EMBL/GenBank/DDBJ databases">
        <title>Genome-Enabled Discovery of Anthraquinone Biosynthesis in Senna tora.</title>
        <authorList>
            <person name="Kang S.-H."/>
            <person name="Pandey R.P."/>
            <person name="Lee C.-M."/>
            <person name="Sim J.-S."/>
            <person name="Jeong J.-T."/>
            <person name="Choi B.-S."/>
            <person name="Jung M."/>
            <person name="Ginzburg D."/>
            <person name="Zhao K."/>
            <person name="Won S.Y."/>
            <person name="Oh T.-J."/>
            <person name="Yu Y."/>
            <person name="Kim N.-H."/>
            <person name="Lee O.R."/>
            <person name="Lee T.-H."/>
            <person name="Bashyal P."/>
            <person name="Kim T.-S."/>
            <person name="Lee W.-H."/>
            <person name="Kawkins C."/>
            <person name="Kim C.-K."/>
            <person name="Kim J.S."/>
            <person name="Ahn B.O."/>
            <person name="Rhee S.Y."/>
            <person name="Sohng J.K."/>
        </authorList>
    </citation>
    <scope>NUCLEOTIDE SEQUENCE</scope>
    <source>
        <tissue evidence="2">Leaf</tissue>
    </source>
</reference>
<keyword evidence="1" id="KW-0812">Transmembrane</keyword>
<evidence type="ECO:0000256" key="1">
    <source>
        <dbReference type="SAM" id="Phobius"/>
    </source>
</evidence>
<evidence type="ECO:0000313" key="3">
    <source>
        <dbReference type="Proteomes" id="UP000634136"/>
    </source>
</evidence>
<dbReference type="Proteomes" id="UP000634136">
    <property type="component" value="Unassembled WGS sequence"/>
</dbReference>
<dbReference type="AlphaFoldDB" id="A0A834XJ47"/>
<gene>
    <name evidence="2" type="ORF">G2W53_001148</name>
</gene>
<evidence type="ECO:0000313" key="2">
    <source>
        <dbReference type="EMBL" id="KAF7844243.1"/>
    </source>
</evidence>
<name>A0A834XJ47_9FABA</name>